<evidence type="ECO:0000256" key="2">
    <source>
        <dbReference type="ARBA" id="ARBA00005201"/>
    </source>
</evidence>
<evidence type="ECO:0000256" key="4">
    <source>
        <dbReference type="ARBA" id="ARBA00012105"/>
    </source>
</evidence>
<dbReference type="InterPro" id="IPR023468">
    <property type="entry name" value="Riboflavin_kinase"/>
</dbReference>
<keyword evidence="10" id="KW-0418">Kinase</keyword>
<dbReference type="InterPro" id="IPR023465">
    <property type="entry name" value="Riboflavin_kinase_dom_sf"/>
</dbReference>
<evidence type="ECO:0000256" key="1">
    <source>
        <dbReference type="ARBA" id="ARBA00003572"/>
    </source>
</evidence>
<evidence type="ECO:0000256" key="9">
    <source>
        <dbReference type="ARBA" id="ARBA00022741"/>
    </source>
</evidence>
<sequence>MRTEVLVQYRNQEATDIETQQHLRIQTLSHTFPVIPSSSYHHHHDQQPQVALAQGPPTTRPDLPTTTSAPPITKDDAKGKNIFQHAFDETVFFAGGLIPHPVESTRHYSILRHSPALVWYRGPSTSVAITIFSDRPLPPDRSFWLQRKGFSGSTGMALKSMLGATTSWLDVTPSTRASPADLPPNDERGYQRDISRFLKKHKDNNGRQIARETHVIRIPVAAEDGYFRLVLCTGGGGDGTGGDPQPPDNSSTSTSTSSTATRQKTARKKSVLCPSPVFRVASTSSDASVFRGAGLRAMPLEIGVKVGSTVAANVVNRYVAPARLAATAAAAGVAKKVEQKAMKRSKQVVASRAVEVGVAKAGWKTGLGALEERYAGGGGGTGYAPLGGAAAWDDMSSSSPQALPPEVVGSDDGPVRPFPVKLSGTVGRGTGRGGMALGIPTANLQSVTPEDVPLRMRGVYLAWACVVPRQGLPESMSHAWHEAIVTAGPSPYATPAVVAARNEVTVHFLHEFGGVMFYDAKVKVLVMGQLRRSAPYSSGHTEGAIAAYADDVVVTVASLSRPNWGPMETCERLKTLKSERSFTDRYVDARDKVQKQVDRIPLHWAGVRTEGAAMRDQALGTGGFWVQR</sequence>
<dbReference type="GO" id="GO:0005524">
    <property type="term" value="F:ATP binding"/>
    <property type="evidence" value="ECO:0007669"/>
    <property type="project" value="UniProtKB-KW"/>
</dbReference>
<evidence type="ECO:0000256" key="10">
    <source>
        <dbReference type="ARBA" id="ARBA00022777"/>
    </source>
</evidence>
<keyword evidence="8" id="KW-0808">Transferase</keyword>
<feature type="compositionally biased region" description="Low complexity" evidence="14">
    <location>
        <begin position="56"/>
        <end position="67"/>
    </location>
</feature>
<evidence type="ECO:0000313" key="16">
    <source>
        <dbReference type="EMBL" id="ROT38168.1"/>
    </source>
</evidence>
<keyword evidence="17" id="KW-1185">Reference proteome</keyword>
<feature type="compositionally biased region" description="Low complexity" evidence="14">
    <location>
        <begin position="250"/>
        <end position="259"/>
    </location>
</feature>
<comment type="catalytic activity">
    <reaction evidence="13">
        <text>riboflavin + ATP = FMN + ADP + H(+)</text>
        <dbReference type="Rhea" id="RHEA:14357"/>
        <dbReference type="ChEBI" id="CHEBI:15378"/>
        <dbReference type="ChEBI" id="CHEBI:30616"/>
        <dbReference type="ChEBI" id="CHEBI:57986"/>
        <dbReference type="ChEBI" id="CHEBI:58210"/>
        <dbReference type="ChEBI" id="CHEBI:456216"/>
        <dbReference type="EC" id="2.7.1.26"/>
    </reaction>
</comment>
<keyword evidence="11" id="KW-0067">ATP-binding</keyword>
<evidence type="ECO:0000256" key="8">
    <source>
        <dbReference type="ARBA" id="ARBA00022679"/>
    </source>
</evidence>
<dbReference type="RefSeq" id="XP_028465974.1">
    <property type="nucleotide sequence ID" value="XM_028608142.1"/>
</dbReference>
<dbReference type="GO" id="GO:0009231">
    <property type="term" value="P:riboflavin biosynthetic process"/>
    <property type="evidence" value="ECO:0007669"/>
    <property type="project" value="InterPro"/>
</dbReference>
<dbReference type="Pfam" id="PF01687">
    <property type="entry name" value="Flavokinase"/>
    <property type="match status" value="1"/>
</dbReference>
<dbReference type="SUPFAM" id="SSF82114">
    <property type="entry name" value="Riboflavin kinase-like"/>
    <property type="match status" value="1"/>
</dbReference>
<dbReference type="PANTHER" id="PTHR22749:SF6">
    <property type="entry name" value="RIBOFLAVIN KINASE"/>
    <property type="match status" value="1"/>
</dbReference>
<dbReference type="EC" id="2.7.1.26" evidence="4"/>
<protein>
    <recommendedName>
        <fullName evidence="5">Riboflavin kinase</fullName>
        <ecNumber evidence="4">2.7.1.26</ecNumber>
    </recommendedName>
    <alternativeName>
        <fullName evidence="12">Flavin mononucleotide kinase 1</fullName>
    </alternativeName>
</protein>
<organism evidence="16 17">
    <name type="scientific">Sodiomyces alkalinus (strain CBS 110278 / VKM F-3762 / F11)</name>
    <name type="common">Alkaliphilic filamentous fungus</name>
    <dbReference type="NCBI Taxonomy" id="1314773"/>
    <lineage>
        <taxon>Eukaryota</taxon>
        <taxon>Fungi</taxon>
        <taxon>Dikarya</taxon>
        <taxon>Ascomycota</taxon>
        <taxon>Pezizomycotina</taxon>
        <taxon>Sordariomycetes</taxon>
        <taxon>Hypocreomycetidae</taxon>
        <taxon>Glomerellales</taxon>
        <taxon>Plectosphaerellaceae</taxon>
        <taxon>Sodiomyces</taxon>
    </lineage>
</organism>
<evidence type="ECO:0000256" key="12">
    <source>
        <dbReference type="ARBA" id="ARBA00029960"/>
    </source>
</evidence>
<comment type="function">
    <text evidence="1">Catalyzes the phosphorylation of riboflavin (vitamin B2) to form flavin mononucleotide (FMN) coenzyme.</text>
</comment>
<accession>A0A3N2PUH3</accession>
<dbReference type="InterPro" id="IPR015865">
    <property type="entry name" value="Riboflavin_kinase_bac/euk"/>
</dbReference>
<dbReference type="PANTHER" id="PTHR22749">
    <property type="entry name" value="RIBOFLAVIN KINASE/FMN ADENYLYLTRANSFERASE"/>
    <property type="match status" value="1"/>
</dbReference>
<feature type="region of interest" description="Disordered" evidence="14">
    <location>
        <begin position="237"/>
        <end position="268"/>
    </location>
</feature>
<feature type="region of interest" description="Disordered" evidence="14">
    <location>
        <begin position="36"/>
        <end position="76"/>
    </location>
</feature>
<evidence type="ECO:0000259" key="15">
    <source>
        <dbReference type="SMART" id="SM00904"/>
    </source>
</evidence>
<comment type="similarity">
    <text evidence="3">Belongs to the flavokinase family.</text>
</comment>
<name>A0A3N2PUH3_SODAK</name>
<keyword evidence="9" id="KW-0547">Nucleotide-binding</keyword>
<dbReference type="OrthoDB" id="276388at2759"/>
<dbReference type="EMBL" id="ML119056">
    <property type="protein sequence ID" value="ROT38168.1"/>
    <property type="molecule type" value="Genomic_DNA"/>
</dbReference>
<reference evidence="16 17" key="1">
    <citation type="journal article" date="2018" name="Mol. Ecol.">
        <title>The obligate alkalophilic soda-lake fungus Sodiomyces alkalinus has shifted to a protein diet.</title>
        <authorList>
            <person name="Grum-Grzhimaylo A.A."/>
            <person name="Falkoski D.L."/>
            <person name="van den Heuvel J."/>
            <person name="Valero-Jimenez C.A."/>
            <person name="Min B."/>
            <person name="Choi I.G."/>
            <person name="Lipzen A."/>
            <person name="Daum C.G."/>
            <person name="Aanen D.K."/>
            <person name="Tsang A."/>
            <person name="Henrissat B."/>
            <person name="Bilanenko E.N."/>
            <person name="de Vries R.P."/>
            <person name="van Kan J.A.L."/>
            <person name="Grigoriev I.V."/>
            <person name="Debets A.J.M."/>
        </authorList>
    </citation>
    <scope>NUCLEOTIDE SEQUENCE [LARGE SCALE GENOMIC DNA]</scope>
    <source>
        <strain evidence="16 17">F11</strain>
    </source>
</reference>
<dbReference type="SMART" id="SM00904">
    <property type="entry name" value="Flavokinase"/>
    <property type="match status" value="1"/>
</dbReference>
<evidence type="ECO:0000256" key="3">
    <source>
        <dbReference type="ARBA" id="ARBA00010108"/>
    </source>
</evidence>
<keyword evidence="6" id="KW-0285">Flavoprotein</keyword>
<dbReference type="STRING" id="1314773.A0A3N2PUH3"/>
<evidence type="ECO:0000313" key="17">
    <source>
        <dbReference type="Proteomes" id="UP000272025"/>
    </source>
</evidence>
<evidence type="ECO:0000256" key="11">
    <source>
        <dbReference type="ARBA" id="ARBA00022840"/>
    </source>
</evidence>
<dbReference type="GO" id="GO:0008531">
    <property type="term" value="F:riboflavin kinase activity"/>
    <property type="evidence" value="ECO:0007669"/>
    <property type="project" value="UniProtKB-EC"/>
</dbReference>
<evidence type="ECO:0000256" key="6">
    <source>
        <dbReference type="ARBA" id="ARBA00022630"/>
    </source>
</evidence>
<dbReference type="AlphaFoldDB" id="A0A3N2PUH3"/>
<gene>
    <name evidence="16" type="ORF">SODALDRAFT_278999</name>
</gene>
<dbReference type="GeneID" id="39576620"/>
<dbReference type="GO" id="GO:0009398">
    <property type="term" value="P:FMN biosynthetic process"/>
    <property type="evidence" value="ECO:0007669"/>
    <property type="project" value="UniProtKB-UniPathway"/>
</dbReference>
<comment type="pathway">
    <text evidence="2">Cofactor biosynthesis; FMN biosynthesis; FMN from riboflavin (ATP route): step 1/1.</text>
</comment>
<feature type="domain" description="Riboflavin kinase" evidence="15">
    <location>
        <begin position="415"/>
        <end position="560"/>
    </location>
</feature>
<evidence type="ECO:0000256" key="14">
    <source>
        <dbReference type="SAM" id="MobiDB-lite"/>
    </source>
</evidence>
<dbReference type="GO" id="GO:0005739">
    <property type="term" value="C:mitochondrion"/>
    <property type="evidence" value="ECO:0007669"/>
    <property type="project" value="TreeGrafter"/>
</dbReference>
<dbReference type="Proteomes" id="UP000272025">
    <property type="component" value="Unassembled WGS sequence"/>
</dbReference>
<evidence type="ECO:0000256" key="7">
    <source>
        <dbReference type="ARBA" id="ARBA00022643"/>
    </source>
</evidence>
<evidence type="ECO:0000256" key="5">
    <source>
        <dbReference type="ARBA" id="ARBA00017394"/>
    </source>
</evidence>
<dbReference type="UniPathway" id="UPA00276">
    <property type="reaction ID" value="UER00406"/>
</dbReference>
<keyword evidence="7" id="KW-0288">FMN</keyword>
<dbReference type="Gene3D" id="2.40.30.30">
    <property type="entry name" value="Riboflavin kinase-like"/>
    <property type="match status" value="1"/>
</dbReference>
<proteinExistence type="inferred from homology"/>
<evidence type="ECO:0000256" key="13">
    <source>
        <dbReference type="ARBA" id="ARBA00047880"/>
    </source>
</evidence>
<feature type="region of interest" description="Disordered" evidence="14">
    <location>
        <begin position="395"/>
        <end position="415"/>
    </location>
</feature>